<sequence length="102" mass="10824">EGKGKPKPAGKGKPEGKPAAKGKPAAGKGRGERRGGGLPPAVQTRGGVLRRCRRRDGDGARGPHDVSGRGVGRFVEAFRHVIASRFIFSMKSFWHGIRMAVP</sequence>
<feature type="non-terminal residue" evidence="2">
    <location>
        <position position="1"/>
    </location>
</feature>
<dbReference type="Proteomes" id="UP001189429">
    <property type="component" value="Unassembled WGS sequence"/>
</dbReference>
<name>A0ABN9T6Q0_9DINO</name>
<organism evidence="2 3">
    <name type="scientific">Prorocentrum cordatum</name>
    <dbReference type="NCBI Taxonomy" id="2364126"/>
    <lineage>
        <taxon>Eukaryota</taxon>
        <taxon>Sar</taxon>
        <taxon>Alveolata</taxon>
        <taxon>Dinophyceae</taxon>
        <taxon>Prorocentrales</taxon>
        <taxon>Prorocentraceae</taxon>
        <taxon>Prorocentrum</taxon>
    </lineage>
</organism>
<dbReference type="EMBL" id="CAUYUJ010014395">
    <property type="protein sequence ID" value="CAK0840723.1"/>
    <property type="molecule type" value="Genomic_DNA"/>
</dbReference>
<comment type="caution">
    <text evidence="2">The sequence shown here is derived from an EMBL/GenBank/DDBJ whole genome shotgun (WGS) entry which is preliminary data.</text>
</comment>
<accession>A0ABN9T6Q0</accession>
<keyword evidence="3" id="KW-1185">Reference proteome</keyword>
<reference evidence="2" key="1">
    <citation type="submission" date="2023-10" db="EMBL/GenBank/DDBJ databases">
        <authorList>
            <person name="Chen Y."/>
            <person name="Shah S."/>
            <person name="Dougan E. K."/>
            <person name="Thang M."/>
            <person name="Chan C."/>
        </authorList>
    </citation>
    <scope>NUCLEOTIDE SEQUENCE [LARGE SCALE GENOMIC DNA]</scope>
</reference>
<proteinExistence type="predicted"/>
<protein>
    <submittedName>
        <fullName evidence="2">Uncharacterized protein</fullName>
    </submittedName>
</protein>
<evidence type="ECO:0000313" key="3">
    <source>
        <dbReference type="Proteomes" id="UP001189429"/>
    </source>
</evidence>
<feature type="region of interest" description="Disordered" evidence="1">
    <location>
        <begin position="1"/>
        <end position="69"/>
    </location>
</feature>
<feature type="compositionally biased region" description="Basic residues" evidence="1">
    <location>
        <begin position="1"/>
        <end position="10"/>
    </location>
</feature>
<evidence type="ECO:0000313" key="2">
    <source>
        <dbReference type="EMBL" id="CAK0840723.1"/>
    </source>
</evidence>
<evidence type="ECO:0000256" key="1">
    <source>
        <dbReference type="SAM" id="MobiDB-lite"/>
    </source>
</evidence>
<feature type="compositionally biased region" description="Basic and acidic residues" evidence="1">
    <location>
        <begin position="55"/>
        <end position="67"/>
    </location>
</feature>
<gene>
    <name evidence="2" type="ORF">PCOR1329_LOCUS36086</name>
</gene>